<evidence type="ECO:0000259" key="2">
    <source>
        <dbReference type="Pfam" id="PF04773"/>
    </source>
</evidence>
<feature type="domain" description="FecR protein" evidence="2">
    <location>
        <begin position="120"/>
        <end position="211"/>
    </location>
</feature>
<organism evidence="5 6">
    <name type="scientific">Nitrospira defluvii</name>
    <dbReference type="NCBI Taxonomy" id="330214"/>
    <lineage>
        <taxon>Bacteria</taxon>
        <taxon>Pseudomonadati</taxon>
        <taxon>Nitrospirota</taxon>
        <taxon>Nitrospiria</taxon>
        <taxon>Nitrospirales</taxon>
        <taxon>Nitrospiraceae</taxon>
        <taxon>Nitrospira</taxon>
    </lineage>
</organism>
<dbReference type="PIRSF" id="PIRSF018266">
    <property type="entry name" value="FecR"/>
    <property type="match status" value="1"/>
</dbReference>
<dbReference type="Gene3D" id="3.55.50.30">
    <property type="match status" value="1"/>
</dbReference>
<comment type="caution">
    <text evidence="5">The sequence shown here is derived from an EMBL/GenBank/DDBJ whole genome shotgun (WGS) entry which is preliminary data.</text>
</comment>
<evidence type="ECO:0000259" key="4">
    <source>
        <dbReference type="Pfam" id="PF16344"/>
    </source>
</evidence>
<reference evidence="5 6" key="1">
    <citation type="submission" date="2021-02" db="EMBL/GenBank/DDBJ databases">
        <authorList>
            <person name="Han P."/>
        </authorList>
    </citation>
    <scope>NUCLEOTIDE SEQUENCE [LARGE SCALE GENOMIC DNA]</scope>
    <source>
        <strain evidence="5">Candidatus Nitrospira sp. ZN2</strain>
    </source>
</reference>
<feature type="transmembrane region" description="Helical" evidence="1">
    <location>
        <begin position="94"/>
        <end position="118"/>
    </location>
</feature>
<dbReference type="Pfam" id="PF04773">
    <property type="entry name" value="FecR"/>
    <property type="match status" value="1"/>
</dbReference>
<dbReference type="Pfam" id="PF16220">
    <property type="entry name" value="DUF4880"/>
    <property type="match status" value="1"/>
</dbReference>
<keyword evidence="1" id="KW-0812">Transmembrane</keyword>
<feature type="domain" description="Protein FecR C-terminal" evidence="4">
    <location>
        <begin position="255"/>
        <end position="315"/>
    </location>
</feature>
<keyword evidence="6" id="KW-1185">Reference proteome</keyword>
<dbReference type="InterPro" id="IPR032623">
    <property type="entry name" value="FecR_N"/>
</dbReference>
<name>A0ABM8RAF5_9BACT</name>
<dbReference type="PANTHER" id="PTHR30273">
    <property type="entry name" value="PERIPLASMIC SIGNAL SENSOR AND SIGMA FACTOR ACTIVATOR FECR-RELATED"/>
    <property type="match status" value="1"/>
</dbReference>
<accession>A0ABM8RAF5</accession>
<keyword evidence="1" id="KW-0472">Membrane</keyword>
<dbReference type="InterPro" id="IPR032508">
    <property type="entry name" value="FecR_C"/>
</dbReference>
<dbReference type="Pfam" id="PF16344">
    <property type="entry name" value="FecR_C"/>
    <property type="match status" value="1"/>
</dbReference>
<dbReference type="Gene3D" id="2.60.120.1440">
    <property type="match status" value="1"/>
</dbReference>
<evidence type="ECO:0000256" key="1">
    <source>
        <dbReference type="SAM" id="Phobius"/>
    </source>
</evidence>
<dbReference type="Proteomes" id="UP000675880">
    <property type="component" value="Unassembled WGS sequence"/>
</dbReference>
<evidence type="ECO:0000259" key="3">
    <source>
        <dbReference type="Pfam" id="PF16220"/>
    </source>
</evidence>
<dbReference type="InterPro" id="IPR006860">
    <property type="entry name" value="FecR"/>
</dbReference>
<protein>
    <submittedName>
        <fullName evidence="5">Iron dicitrate transport regulator FecR</fullName>
    </submittedName>
</protein>
<keyword evidence="1" id="KW-1133">Transmembrane helix</keyword>
<dbReference type="PANTHER" id="PTHR30273:SF2">
    <property type="entry name" value="PROTEIN FECR"/>
    <property type="match status" value="1"/>
</dbReference>
<gene>
    <name evidence="5" type="ORF">NSPZN2_150017</name>
</gene>
<evidence type="ECO:0000313" key="6">
    <source>
        <dbReference type="Proteomes" id="UP000675880"/>
    </source>
</evidence>
<proteinExistence type="predicted"/>
<evidence type="ECO:0000313" key="5">
    <source>
        <dbReference type="EMBL" id="CAE6741887.1"/>
    </source>
</evidence>
<dbReference type="InterPro" id="IPR012373">
    <property type="entry name" value="Ferrdict_sens_TM"/>
</dbReference>
<dbReference type="EMBL" id="CAJNBJ010000007">
    <property type="protein sequence ID" value="CAE6741887.1"/>
    <property type="molecule type" value="Genomic_DNA"/>
</dbReference>
<sequence>MTHPMGTAEPNSVASAASAWLVRIETGTVTADERRRFAEWLAADQAHPAAYREAEQFWRSLDGLNPDDIRELDRYLPPESDSERPGATHSWRRLTAMAACVLLVAGAGLWLALVLWPLGDYRTAVGEQRAITLPDGSMVRLNTDTALSIAMTDGTRRLTLHRGEAFFTVAPDRARPFEVTASEGTIRALGTAFNVRTDGVQTTVTVSEHSVRIRVGHEPPMDVQAGEQLRYQPNGWLGSVEQIDLNRTLAWQQHRLVFEDQPLPEVLEEVARYRSGRFVFLRDQSLNKLLVTGSFDTERLDRFLPALEESLPIRIVTFADRLILLYRSRITKS</sequence>
<feature type="domain" description="FecR N-terminal" evidence="3">
    <location>
        <begin position="16"/>
        <end position="56"/>
    </location>
</feature>